<organism evidence="16 17">
    <name type="scientific">Gottfriedia endophytica</name>
    <dbReference type="NCBI Taxonomy" id="2820819"/>
    <lineage>
        <taxon>Bacteria</taxon>
        <taxon>Bacillati</taxon>
        <taxon>Bacillota</taxon>
        <taxon>Bacilli</taxon>
        <taxon>Bacillales</taxon>
        <taxon>Bacillaceae</taxon>
        <taxon>Gottfriedia</taxon>
    </lineage>
</organism>
<proteinExistence type="inferred from homology"/>
<feature type="binding site" evidence="12">
    <location>
        <position position="246"/>
    </location>
    <ligand>
        <name>a divalent metal cation</name>
        <dbReference type="ChEBI" id="CHEBI:60240"/>
    </ligand>
</feature>
<evidence type="ECO:0000256" key="10">
    <source>
        <dbReference type="PIRSR" id="PIRSR000106-1"/>
    </source>
</evidence>
<dbReference type="InterPro" id="IPR037062">
    <property type="entry name" value="Malic_N_dom_sf"/>
</dbReference>
<comment type="catalytic activity">
    <reaction evidence="7">
        <text>oxaloacetate + H(+) = pyruvate + CO2</text>
        <dbReference type="Rhea" id="RHEA:15641"/>
        <dbReference type="ChEBI" id="CHEBI:15361"/>
        <dbReference type="ChEBI" id="CHEBI:15378"/>
        <dbReference type="ChEBI" id="CHEBI:16452"/>
        <dbReference type="ChEBI" id="CHEBI:16526"/>
        <dbReference type="EC" id="1.1.1.38"/>
    </reaction>
</comment>
<feature type="binding site" evidence="12">
    <location>
        <position position="269"/>
    </location>
    <ligand>
        <name>a divalent metal cation</name>
        <dbReference type="ChEBI" id="CHEBI:60240"/>
    </ligand>
</feature>
<keyword evidence="5" id="KW-0560">Oxidoreductase</keyword>
<dbReference type="PANTHER" id="PTHR23406">
    <property type="entry name" value="MALIC ENZYME-RELATED"/>
    <property type="match status" value="1"/>
</dbReference>
<dbReference type="SMART" id="SM00919">
    <property type="entry name" value="Malic_M"/>
    <property type="match status" value="1"/>
</dbReference>
<evidence type="ECO:0000256" key="9">
    <source>
        <dbReference type="ARBA" id="ARBA00055669"/>
    </source>
</evidence>
<dbReference type="CDD" id="cd05312">
    <property type="entry name" value="NAD_bind_1_malic_enz"/>
    <property type="match status" value="1"/>
</dbReference>
<dbReference type="GO" id="GO:0005829">
    <property type="term" value="C:cytosol"/>
    <property type="evidence" value="ECO:0007669"/>
    <property type="project" value="TreeGrafter"/>
</dbReference>
<dbReference type="InterPro" id="IPR036291">
    <property type="entry name" value="NAD(P)-bd_dom_sf"/>
</dbReference>
<feature type="domain" description="Malic enzyme N-terminal" evidence="15">
    <location>
        <begin position="78"/>
        <end position="260"/>
    </location>
</feature>
<evidence type="ECO:0000259" key="14">
    <source>
        <dbReference type="SMART" id="SM00919"/>
    </source>
</evidence>
<keyword evidence="17" id="KW-1185">Reference proteome</keyword>
<dbReference type="Proteomes" id="UP000682134">
    <property type="component" value="Unassembled WGS sequence"/>
</dbReference>
<reference evidence="16" key="1">
    <citation type="submission" date="2021-04" db="EMBL/GenBank/DDBJ databases">
        <title>Genome seq and assembly of Bacillus sp.</title>
        <authorList>
            <person name="Chhetri G."/>
        </authorList>
    </citation>
    <scope>NUCLEOTIDE SEQUENCE</scope>
    <source>
        <strain evidence="16">RG28</strain>
    </source>
</reference>
<dbReference type="GO" id="GO:0004470">
    <property type="term" value="F:malic enzyme activity"/>
    <property type="evidence" value="ECO:0007669"/>
    <property type="project" value="InterPro"/>
</dbReference>
<protein>
    <recommendedName>
        <fullName evidence="3">malate dehydrogenase (oxaloacetate-decarboxylating)</fullName>
        <ecNumber evidence="3">1.1.1.38</ecNumber>
    </recommendedName>
</protein>
<feature type="domain" description="Malic enzyme NAD-binding" evidence="14">
    <location>
        <begin position="270"/>
        <end position="530"/>
    </location>
</feature>
<dbReference type="GO" id="GO:0016616">
    <property type="term" value="F:oxidoreductase activity, acting on the CH-OH group of donors, NAD or NADP as acceptor"/>
    <property type="evidence" value="ECO:0007669"/>
    <property type="project" value="InterPro"/>
</dbReference>
<dbReference type="PRINTS" id="PR00072">
    <property type="entry name" value="MALOXRDTASE"/>
</dbReference>
<dbReference type="SMART" id="SM01274">
    <property type="entry name" value="malic"/>
    <property type="match status" value="1"/>
</dbReference>
<comment type="cofactor">
    <cofactor evidence="1">
        <name>Mn(2+)</name>
        <dbReference type="ChEBI" id="CHEBI:29035"/>
    </cofactor>
</comment>
<evidence type="ECO:0000313" key="16">
    <source>
        <dbReference type="EMBL" id="MBP0724926.1"/>
    </source>
</evidence>
<comment type="cofactor">
    <cofactor evidence="12">
        <name>Mg(2+)</name>
        <dbReference type="ChEBI" id="CHEBI:18420"/>
    </cofactor>
    <cofactor evidence="12">
        <name>Mn(2+)</name>
        <dbReference type="ChEBI" id="CHEBI:29035"/>
    </cofactor>
    <text evidence="12">Divalent metal cations. Prefers magnesium or manganese.</text>
</comment>
<feature type="binding site" evidence="12">
    <location>
        <position position="245"/>
    </location>
    <ligand>
        <name>a divalent metal cation</name>
        <dbReference type="ChEBI" id="CHEBI:60240"/>
    </ligand>
</feature>
<dbReference type="PIRSF" id="PIRSF000106">
    <property type="entry name" value="ME"/>
    <property type="match status" value="1"/>
</dbReference>
<evidence type="ECO:0000259" key="15">
    <source>
        <dbReference type="SMART" id="SM01274"/>
    </source>
</evidence>
<dbReference type="FunFam" id="3.40.50.720:FF:000055">
    <property type="entry name" value="NAD-dependent malic enzyme"/>
    <property type="match status" value="1"/>
</dbReference>
<dbReference type="InterPro" id="IPR001891">
    <property type="entry name" value="Malic_OxRdtase"/>
</dbReference>
<dbReference type="PROSITE" id="PS00331">
    <property type="entry name" value="MALIC_ENZYMES"/>
    <property type="match status" value="1"/>
</dbReference>
<feature type="binding site" evidence="11">
    <location>
        <position position="418"/>
    </location>
    <ligand>
        <name>(S)-malate</name>
        <dbReference type="ChEBI" id="CHEBI:15589"/>
    </ligand>
</feature>
<evidence type="ECO:0000256" key="1">
    <source>
        <dbReference type="ARBA" id="ARBA00001936"/>
    </source>
</evidence>
<dbReference type="InterPro" id="IPR046346">
    <property type="entry name" value="Aminoacid_DH-like_N_sf"/>
</dbReference>
<dbReference type="InterPro" id="IPR012301">
    <property type="entry name" value="Malic_N_dom"/>
</dbReference>
<dbReference type="Gene3D" id="3.40.50.10380">
    <property type="entry name" value="Malic enzyme, N-terminal domain"/>
    <property type="match status" value="1"/>
</dbReference>
<dbReference type="GO" id="GO:0046872">
    <property type="term" value="F:metal ion binding"/>
    <property type="evidence" value="ECO:0007669"/>
    <property type="project" value="UniProtKB-KW"/>
</dbReference>
<dbReference type="SUPFAM" id="SSF53223">
    <property type="entry name" value="Aminoacid dehydrogenase-like, N-terminal domain"/>
    <property type="match status" value="1"/>
</dbReference>
<dbReference type="GO" id="GO:0051287">
    <property type="term" value="F:NAD binding"/>
    <property type="evidence" value="ECO:0007669"/>
    <property type="project" value="InterPro"/>
</dbReference>
<keyword evidence="6" id="KW-0520">NAD</keyword>
<accession>A0A940NLW5</accession>
<evidence type="ECO:0000256" key="3">
    <source>
        <dbReference type="ARBA" id="ARBA00013003"/>
    </source>
</evidence>
<evidence type="ECO:0000256" key="2">
    <source>
        <dbReference type="ARBA" id="ARBA00008785"/>
    </source>
</evidence>
<gene>
    <name evidence="16" type="ORF">J5Y03_06950</name>
</gene>
<dbReference type="Pfam" id="PF00390">
    <property type="entry name" value="malic"/>
    <property type="match status" value="1"/>
</dbReference>
<keyword evidence="4 12" id="KW-0479">Metal-binding</keyword>
<dbReference type="Pfam" id="PF03949">
    <property type="entry name" value="Malic_M"/>
    <property type="match status" value="1"/>
</dbReference>
<evidence type="ECO:0000256" key="7">
    <source>
        <dbReference type="ARBA" id="ARBA00050168"/>
    </source>
</evidence>
<dbReference type="EC" id="1.1.1.38" evidence="3"/>
<comment type="caution">
    <text evidence="16">The sequence shown here is derived from an EMBL/GenBank/DDBJ whole genome shotgun (WGS) entry which is preliminary data.</text>
</comment>
<dbReference type="AlphaFoldDB" id="A0A940NLW5"/>
<feature type="active site" description="Proton donor" evidence="10">
    <location>
        <position position="101"/>
    </location>
</feature>
<dbReference type="Gene3D" id="3.40.50.720">
    <property type="entry name" value="NAD(P)-binding Rossmann-like Domain"/>
    <property type="match status" value="1"/>
</dbReference>
<evidence type="ECO:0000256" key="4">
    <source>
        <dbReference type="ARBA" id="ARBA00022723"/>
    </source>
</evidence>
<dbReference type="PANTHER" id="PTHR23406:SF34">
    <property type="entry name" value="NAD-DEPENDENT MALIC ENZYME, MITOCHONDRIAL"/>
    <property type="match status" value="1"/>
</dbReference>
<evidence type="ECO:0000256" key="5">
    <source>
        <dbReference type="ARBA" id="ARBA00023002"/>
    </source>
</evidence>
<dbReference type="InterPro" id="IPR012302">
    <property type="entry name" value="Malic_NAD-bd"/>
</dbReference>
<dbReference type="NCBIfam" id="NF010052">
    <property type="entry name" value="PRK13529.1"/>
    <property type="match status" value="1"/>
</dbReference>
<name>A0A940NLW5_9BACI</name>
<dbReference type="GO" id="GO:0006108">
    <property type="term" value="P:malate metabolic process"/>
    <property type="evidence" value="ECO:0007669"/>
    <property type="project" value="TreeGrafter"/>
</dbReference>
<evidence type="ECO:0000256" key="6">
    <source>
        <dbReference type="ARBA" id="ARBA00023027"/>
    </source>
</evidence>
<feature type="active site" description="Proton acceptor" evidence="10">
    <location>
        <position position="174"/>
    </location>
</feature>
<dbReference type="SUPFAM" id="SSF51735">
    <property type="entry name" value="NAD(P)-binding Rossmann-fold domains"/>
    <property type="match status" value="1"/>
</dbReference>
<evidence type="ECO:0000256" key="12">
    <source>
        <dbReference type="PIRSR" id="PIRSR000106-3"/>
    </source>
</evidence>
<dbReference type="InterPro" id="IPR015884">
    <property type="entry name" value="Malic_enzyme_CS"/>
</dbReference>
<dbReference type="RefSeq" id="WP_209403978.1">
    <property type="nucleotide sequence ID" value="NZ_JAGIYQ010000004.1"/>
</dbReference>
<evidence type="ECO:0000256" key="13">
    <source>
        <dbReference type="RuleBase" id="RU003427"/>
    </source>
</evidence>
<evidence type="ECO:0000313" key="17">
    <source>
        <dbReference type="Proteomes" id="UP000682134"/>
    </source>
</evidence>
<evidence type="ECO:0000256" key="11">
    <source>
        <dbReference type="PIRSR" id="PIRSR000106-2"/>
    </source>
</evidence>
<dbReference type="EMBL" id="JAGIYQ010000004">
    <property type="protein sequence ID" value="MBP0724926.1"/>
    <property type="molecule type" value="Genomic_DNA"/>
</dbReference>
<dbReference type="FunFam" id="3.40.50.10380:FF:000001">
    <property type="entry name" value="NAD-dependent malic enzyme"/>
    <property type="match status" value="1"/>
</dbReference>
<comment type="similarity">
    <text evidence="2 13">Belongs to the malic enzymes family.</text>
</comment>
<feature type="binding site" evidence="11">
    <location>
        <position position="462"/>
    </location>
    <ligand>
        <name>(S)-malate</name>
        <dbReference type="ChEBI" id="CHEBI:15589"/>
    </ligand>
</feature>
<comment type="function">
    <text evidence="9">Catalyzes the decarboxylation of malate to pyruvate. Can use NAD and NADP, but with a strong preference for NAD. Can also catalyze the decarboxylation of oxaloacetate. Involved in keeping the ATP levels high.</text>
</comment>
<comment type="catalytic activity">
    <reaction evidence="8">
        <text>(S)-malate + NAD(+) = pyruvate + CO2 + NADH</text>
        <dbReference type="Rhea" id="RHEA:12653"/>
        <dbReference type="ChEBI" id="CHEBI:15361"/>
        <dbReference type="ChEBI" id="CHEBI:15589"/>
        <dbReference type="ChEBI" id="CHEBI:16526"/>
        <dbReference type="ChEBI" id="CHEBI:57540"/>
        <dbReference type="ChEBI" id="CHEBI:57945"/>
        <dbReference type="EC" id="1.1.1.38"/>
    </reaction>
</comment>
<sequence>MNVPENVIITTIKGKEVLSNPFLNKGTAFTKEEREDLGLEGLLPPQVLTLDEQVNRVYEQYSMRTTNLFKNGLLYDLYNRNVVLFYRLLKEHLAEMLPIIYTPTVGDAIQSYSHSYSRPGGLYLSIDDPEGIEKAFYNLGKPKNGIDLIVVTDSESILGIGDQGIGGINIAIGKLAVYTAAAGIDPSRVLPVVLDVGTNNQALIADPMYIGNKFPRVRGERYDEFIDIFIQTARKFFPEVLLHWEDLGNVNARKIMDKYGDRILTFNDDIQGTGAVTLAGIMSALKVTGESLKDQRIVVFGPGAAGIGNADQMADAMVLEGSTREEAYDRFWAVDYRGLLTDETPDVLNFQKPYTRKVDEVKDWEKNEDGIISLMEVVQRVKPTILIGTSGQAGAFTEDIIKEMAKHVERPIIMPMSNPTALAEAVPENLIKWTDGKALIATGSPFADVKYKGVTYEIGQSNNAFVFPGLGLGAIVAKAEIISKGMFAAAAHAVAKMSDTSTSGASLLPSIEKLHEVSKYVAIEVAHAAIHEGIARIDIQDVENAIEDAMWKPEYKEIKSVGIWTKINSYAY</sequence>
<evidence type="ECO:0000256" key="8">
    <source>
        <dbReference type="ARBA" id="ARBA00052591"/>
    </source>
</evidence>